<evidence type="ECO:0000313" key="2">
    <source>
        <dbReference type="Proteomes" id="UP000235965"/>
    </source>
</evidence>
<proteinExistence type="predicted"/>
<dbReference type="Proteomes" id="UP000235965">
    <property type="component" value="Unassembled WGS sequence"/>
</dbReference>
<comment type="caution">
    <text evidence="1">The sequence shown here is derived from an EMBL/GenBank/DDBJ whole genome shotgun (WGS) entry which is preliminary data.</text>
</comment>
<dbReference type="AlphaFoldDB" id="A0A2J7PFZ0"/>
<keyword evidence="2" id="KW-1185">Reference proteome</keyword>
<dbReference type="InParanoid" id="A0A2J7PFZ0"/>
<reference evidence="1 2" key="1">
    <citation type="submission" date="2017-12" db="EMBL/GenBank/DDBJ databases">
        <title>Hemimetabolous genomes reveal molecular basis of termite eusociality.</title>
        <authorList>
            <person name="Harrison M.C."/>
            <person name="Jongepier E."/>
            <person name="Robertson H.M."/>
            <person name="Arning N."/>
            <person name="Bitard-Feildel T."/>
            <person name="Chao H."/>
            <person name="Childers C.P."/>
            <person name="Dinh H."/>
            <person name="Doddapaneni H."/>
            <person name="Dugan S."/>
            <person name="Gowin J."/>
            <person name="Greiner C."/>
            <person name="Han Y."/>
            <person name="Hu H."/>
            <person name="Hughes D.S.T."/>
            <person name="Huylmans A.-K."/>
            <person name="Kemena C."/>
            <person name="Kremer L.P.M."/>
            <person name="Lee S.L."/>
            <person name="Lopez-Ezquerra A."/>
            <person name="Mallet L."/>
            <person name="Monroy-Kuhn J.M."/>
            <person name="Moser A."/>
            <person name="Murali S.C."/>
            <person name="Muzny D.M."/>
            <person name="Otani S."/>
            <person name="Piulachs M.-D."/>
            <person name="Poelchau M."/>
            <person name="Qu J."/>
            <person name="Schaub F."/>
            <person name="Wada-Katsumata A."/>
            <person name="Worley K.C."/>
            <person name="Xie Q."/>
            <person name="Ylla G."/>
            <person name="Poulsen M."/>
            <person name="Gibbs R.A."/>
            <person name="Schal C."/>
            <person name="Richards S."/>
            <person name="Belles X."/>
            <person name="Korb J."/>
            <person name="Bornberg-Bauer E."/>
        </authorList>
    </citation>
    <scope>NUCLEOTIDE SEQUENCE [LARGE SCALE GENOMIC DNA]</scope>
    <source>
        <tissue evidence="1">Whole body</tissue>
    </source>
</reference>
<organism evidence="1 2">
    <name type="scientific">Cryptotermes secundus</name>
    <dbReference type="NCBI Taxonomy" id="105785"/>
    <lineage>
        <taxon>Eukaryota</taxon>
        <taxon>Metazoa</taxon>
        <taxon>Ecdysozoa</taxon>
        <taxon>Arthropoda</taxon>
        <taxon>Hexapoda</taxon>
        <taxon>Insecta</taxon>
        <taxon>Pterygota</taxon>
        <taxon>Neoptera</taxon>
        <taxon>Polyneoptera</taxon>
        <taxon>Dictyoptera</taxon>
        <taxon>Blattodea</taxon>
        <taxon>Blattoidea</taxon>
        <taxon>Termitoidae</taxon>
        <taxon>Kalotermitidae</taxon>
        <taxon>Cryptotermitinae</taxon>
        <taxon>Cryptotermes</taxon>
    </lineage>
</organism>
<accession>A0A2J7PFZ0</accession>
<evidence type="ECO:0000313" key="1">
    <source>
        <dbReference type="EMBL" id="PNF15250.1"/>
    </source>
</evidence>
<name>A0A2J7PFZ0_9NEOP</name>
<sequence>MNYPGNFLEKTLFRTAGEHAEIRTKYLLNTNVECYKWDSMFITVQWCKEELS</sequence>
<gene>
    <name evidence="1" type="ORF">B7P43_G00946</name>
</gene>
<protein>
    <submittedName>
        <fullName evidence="1">Uncharacterized protein</fullName>
    </submittedName>
</protein>
<dbReference type="EMBL" id="NEVH01025635">
    <property type="protein sequence ID" value="PNF15250.1"/>
    <property type="molecule type" value="Genomic_DNA"/>
</dbReference>